<sequence length="380" mass="42260">MPPRVGNRSRGRGVRTARLADIGRPPRDPAVAPPPLEGVADLELSESREGHGESVSHGVESRAYPTTPSPSSAPAVAPPVAPAVPPFVPPVAPAHPFQINADLGAFVAQVVTAAVTAKPRDPWEIVDRARRLGAYDFEGSSDADIADKWLKKVLKVFELMKLTDPEKVDNVHGLLQSKADAWFDGIRRRHGVRLTWDQFIHEFRQEYLSESYRKGKQDAFFRLFQGSLSIREYVDKFEDLYCFVSDILPSEEAKCDRFRQGLHVSIRSSMTWFRGNNFRELVEAALNVEKVKQEEKEYEQKMSRKHLQGSQGFRERPAKRGSSSFQPQAGYSGSGRGSFVNTEQQVARPQSSQSSVAQPVGSSFGTQKRGQGQGYDSGFE</sequence>
<dbReference type="EMBL" id="CM004400">
    <property type="protein sequence ID" value="KAG8639093.1"/>
    <property type="molecule type" value="Genomic_DNA"/>
</dbReference>
<protein>
    <submittedName>
        <fullName evidence="1">Uncharacterized protein</fullName>
    </submittedName>
</protein>
<reference evidence="2" key="1">
    <citation type="journal article" date="2016" name="Nat. Biotechnol.">
        <title>Sequencing wild and cultivated cassava and related species reveals extensive interspecific hybridization and genetic diversity.</title>
        <authorList>
            <person name="Bredeson J.V."/>
            <person name="Lyons J.B."/>
            <person name="Prochnik S.E."/>
            <person name="Wu G.A."/>
            <person name="Ha C.M."/>
            <person name="Edsinger-Gonzales E."/>
            <person name="Grimwood J."/>
            <person name="Schmutz J."/>
            <person name="Rabbi I.Y."/>
            <person name="Egesi C."/>
            <person name="Nauluvula P."/>
            <person name="Lebot V."/>
            <person name="Ndunguru J."/>
            <person name="Mkamilo G."/>
            <person name="Bart R.S."/>
            <person name="Setter T.L."/>
            <person name="Gleadow R.M."/>
            <person name="Kulakow P."/>
            <person name="Ferguson M.E."/>
            <person name="Rounsley S."/>
            <person name="Rokhsar D.S."/>
        </authorList>
    </citation>
    <scope>NUCLEOTIDE SEQUENCE [LARGE SCALE GENOMIC DNA]</scope>
    <source>
        <strain evidence="2">cv. AM560-2</strain>
    </source>
</reference>
<keyword evidence="2" id="KW-1185">Reference proteome</keyword>
<evidence type="ECO:0000313" key="1">
    <source>
        <dbReference type="EMBL" id="KAG8639093.1"/>
    </source>
</evidence>
<organism evidence="1 2">
    <name type="scientific">Manihot esculenta</name>
    <name type="common">Cassava</name>
    <name type="synonym">Jatropha manihot</name>
    <dbReference type="NCBI Taxonomy" id="3983"/>
    <lineage>
        <taxon>Eukaryota</taxon>
        <taxon>Viridiplantae</taxon>
        <taxon>Streptophyta</taxon>
        <taxon>Embryophyta</taxon>
        <taxon>Tracheophyta</taxon>
        <taxon>Spermatophyta</taxon>
        <taxon>Magnoliopsida</taxon>
        <taxon>eudicotyledons</taxon>
        <taxon>Gunneridae</taxon>
        <taxon>Pentapetalae</taxon>
        <taxon>rosids</taxon>
        <taxon>fabids</taxon>
        <taxon>Malpighiales</taxon>
        <taxon>Euphorbiaceae</taxon>
        <taxon>Crotonoideae</taxon>
        <taxon>Manihoteae</taxon>
        <taxon>Manihot</taxon>
    </lineage>
</organism>
<evidence type="ECO:0000313" key="2">
    <source>
        <dbReference type="Proteomes" id="UP000091857"/>
    </source>
</evidence>
<name>A0ACB7GHW2_MANES</name>
<proteinExistence type="predicted"/>
<dbReference type="Proteomes" id="UP000091857">
    <property type="component" value="Chromosome 14"/>
</dbReference>
<accession>A0ACB7GHW2</accession>
<comment type="caution">
    <text evidence="1">The sequence shown here is derived from an EMBL/GenBank/DDBJ whole genome shotgun (WGS) entry which is preliminary data.</text>
</comment>
<gene>
    <name evidence="1" type="ORF">MANES_14G099850v8</name>
</gene>